<evidence type="ECO:0000256" key="3">
    <source>
        <dbReference type="ARBA" id="ARBA00022490"/>
    </source>
</evidence>
<feature type="domain" description="Sulfotransferase" evidence="7">
    <location>
        <begin position="101"/>
        <end position="351"/>
    </location>
</feature>
<proteinExistence type="inferred from homology"/>
<accession>A0A151MYA6</accession>
<dbReference type="InterPro" id="IPR027417">
    <property type="entry name" value="P-loop_NTPase"/>
</dbReference>
<name>A0A151MYA6_ALLMI</name>
<dbReference type="KEGG" id="amj:102570403"/>
<comment type="similarity">
    <text evidence="2 5">Belongs to the sulfotransferase 1 family.</text>
</comment>
<evidence type="ECO:0000259" key="7">
    <source>
        <dbReference type="Pfam" id="PF00685"/>
    </source>
</evidence>
<dbReference type="Proteomes" id="UP000050525">
    <property type="component" value="Unassembled WGS sequence"/>
</dbReference>
<dbReference type="EC" id="2.8.2.-" evidence="5"/>
<evidence type="ECO:0000256" key="4">
    <source>
        <dbReference type="ARBA" id="ARBA00022679"/>
    </source>
</evidence>
<dbReference type="SUPFAM" id="SSF52540">
    <property type="entry name" value="P-loop containing nucleoside triphosphate hydrolases"/>
    <property type="match status" value="1"/>
</dbReference>
<dbReference type="FunFam" id="3.40.50.300:FF:000433">
    <property type="entry name" value="Estrogen sulfotransferase"/>
    <property type="match status" value="1"/>
</dbReference>
<evidence type="ECO:0000256" key="2">
    <source>
        <dbReference type="ARBA" id="ARBA00005771"/>
    </source>
</evidence>
<dbReference type="GO" id="GO:0008146">
    <property type="term" value="F:sulfotransferase activity"/>
    <property type="evidence" value="ECO:0007669"/>
    <property type="project" value="InterPro"/>
</dbReference>
<dbReference type="EMBL" id="AKHW03004669">
    <property type="protein sequence ID" value="KYO29494.1"/>
    <property type="molecule type" value="Genomic_DNA"/>
</dbReference>
<evidence type="ECO:0000313" key="9">
    <source>
        <dbReference type="Proteomes" id="UP000050525"/>
    </source>
</evidence>
<keyword evidence="3" id="KW-0963">Cytoplasm</keyword>
<comment type="subcellular location">
    <subcellularLocation>
        <location evidence="1">Cytoplasm</location>
    </subcellularLocation>
</comment>
<dbReference type="GO" id="GO:0005737">
    <property type="term" value="C:cytoplasm"/>
    <property type="evidence" value="ECO:0007669"/>
    <property type="project" value="UniProtKB-SubCell"/>
</dbReference>
<sequence>MASPRARGASSATDSTSAQPKAGALAAAVALTSPFSRTQACGTEGDPRPGSARPQVSHLPPRMSEDPPGQERRPLVAVDGVPLPEKTWENWAQIKAFQAKPDDLLICTYPKAGTTWIQEIVDMIQQGGDPEKCRRAPLHERHPFLEWARSPQSTGVAWADAMPPPRTLKTHLPVKLLPASFWEQGCKVVYMARNPKDSAVSYYHFLRMHQLLPQPGPWPQFLEAFMAGTVPWGSWHEHVRGWWRAREVLPLLFLHYEDLKEDPGREIQRVAQFIGQPLAPAALERVVHHTSFEVMRANPATNRASAPRSVLDQSISPFMRKGTVGDWKNHFTVAQSEHFDRDCASKTAGTGLAFRTEL</sequence>
<gene>
    <name evidence="8" type="ORF">Y1Q_0020200</name>
</gene>
<dbReference type="InterPro" id="IPR000863">
    <property type="entry name" value="Sulfotransferase_dom"/>
</dbReference>
<dbReference type="OrthoDB" id="205623at2759"/>
<feature type="region of interest" description="Disordered" evidence="6">
    <location>
        <begin position="1"/>
        <end position="24"/>
    </location>
</feature>
<keyword evidence="4 5" id="KW-0808">Transferase</keyword>
<organism evidence="8 9">
    <name type="scientific">Alligator mississippiensis</name>
    <name type="common">American alligator</name>
    <dbReference type="NCBI Taxonomy" id="8496"/>
    <lineage>
        <taxon>Eukaryota</taxon>
        <taxon>Metazoa</taxon>
        <taxon>Chordata</taxon>
        <taxon>Craniata</taxon>
        <taxon>Vertebrata</taxon>
        <taxon>Euteleostomi</taxon>
        <taxon>Archelosauria</taxon>
        <taxon>Archosauria</taxon>
        <taxon>Crocodylia</taxon>
        <taxon>Alligatoridae</taxon>
        <taxon>Alligatorinae</taxon>
        <taxon>Alligator</taxon>
    </lineage>
</organism>
<keyword evidence="9" id="KW-1185">Reference proteome</keyword>
<dbReference type="eggNOG" id="KOG1584">
    <property type="taxonomic scope" value="Eukaryota"/>
</dbReference>
<dbReference type="PANTHER" id="PTHR11783">
    <property type="entry name" value="SULFOTRANSFERASE SULT"/>
    <property type="match status" value="1"/>
</dbReference>
<dbReference type="Gene3D" id="3.40.50.300">
    <property type="entry name" value="P-loop containing nucleotide triphosphate hydrolases"/>
    <property type="match status" value="1"/>
</dbReference>
<evidence type="ECO:0000256" key="1">
    <source>
        <dbReference type="ARBA" id="ARBA00004496"/>
    </source>
</evidence>
<reference evidence="8 9" key="1">
    <citation type="journal article" date="2012" name="Genome Biol.">
        <title>Sequencing three crocodilian genomes to illuminate the evolution of archosaurs and amniotes.</title>
        <authorList>
            <person name="St John J.A."/>
            <person name="Braun E.L."/>
            <person name="Isberg S.R."/>
            <person name="Miles L.G."/>
            <person name="Chong A.Y."/>
            <person name="Gongora J."/>
            <person name="Dalzell P."/>
            <person name="Moran C."/>
            <person name="Bed'hom B."/>
            <person name="Abzhanov A."/>
            <person name="Burgess S.C."/>
            <person name="Cooksey A.M."/>
            <person name="Castoe T.A."/>
            <person name="Crawford N.G."/>
            <person name="Densmore L.D."/>
            <person name="Drew J.C."/>
            <person name="Edwards S.V."/>
            <person name="Faircloth B.C."/>
            <person name="Fujita M.K."/>
            <person name="Greenwold M.J."/>
            <person name="Hoffmann F.G."/>
            <person name="Howard J.M."/>
            <person name="Iguchi T."/>
            <person name="Janes D.E."/>
            <person name="Khan S.Y."/>
            <person name="Kohno S."/>
            <person name="de Koning A.J."/>
            <person name="Lance S.L."/>
            <person name="McCarthy F.M."/>
            <person name="McCormack J.E."/>
            <person name="Merchant M.E."/>
            <person name="Peterson D.G."/>
            <person name="Pollock D.D."/>
            <person name="Pourmand N."/>
            <person name="Raney B.J."/>
            <person name="Roessler K.A."/>
            <person name="Sanford J.R."/>
            <person name="Sawyer R.H."/>
            <person name="Schmidt C.J."/>
            <person name="Triplett E.W."/>
            <person name="Tuberville T.D."/>
            <person name="Venegas-Anaya M."/>
            <person name="Howard J.T."/>
            <person name="Jarvis E.D."/>
            <person name="Guillette L.J.Jr."/>
            <person name="Glenn T.C."/>
            <person name="Green R.E."/>
            <person name="Ray D.A."/>
        </authorList>
    </citation>
    <scope>NUCLEOTIDE SEQUENCE [LARGE SCALE GENOMIC DNA]</scope>
    <source>
        <strain evidence="8">KSC_2009_1</strain>
    </source>
</reference>
<protein>
    <recommendedName>
        <fullName evidence="5">Sulfotransferase</fullName>
        <ecNumber evidence="5">2.8.2.-</ecNumber>
    </recommendedName>
</protein>
<feature type="region of interest" description="Disordered" evidence="6">
    <location>
        <begin position="37"/>
        <end position="74"/>
    </location>
</feature>
<dbReference type="AlphaFoldDB" id="A0A151MYA6"/>
<evidence type="ECO:0000313" key="8">
    <source>
        <dbReference type="EMBL" id="KYO29494.1"/>
    </source>
</evidence>
<dbReference type="Pfam" id="PF00685">
    <property type="entry name" value="Sulfotransfer_1"/>
    <property type="match status" value="1"/>
</dbReference>
<evidence type="ECO:0000256" key="6">
    <source>
        <dbReference type="SAM" id="MobiDB-lite"/>
    </source>
</evidence>
<feature type="compositionally biased region" description="Basic and acidic residues" evidence="6">
    <location>
        <begin position="63"/>
        <end position="74"/>
    </location>
</feature>
<evidence type="ECO:0000256" key="5">
    <source>
        <dbReference type="RuleBase" id="RU361155"/>
    </source>
</evidence>
<comment type="caution">
    <text evidence="8">The sequence shown here is derived from an EMBL/GenBank/DDBJ whole genome shotgun (WGS) entry which is preliminary data.</text>
</comment>